<comment type="subcellular location">
    <subcellularLocation>
        <location evidence="1">Membrane</location>
        <topology evidence="1">Single-pass type I membrane protein</topology>
    </subcellularLocation>
</comment>
<dbReference type="PANTHER" id="PTHR21092">
    <property type="entry name" value="NICASTRIN"/>
    <property type="match status" value="1"/>
</dbReference>
<feature type="domain" description="Nicastrin small lobe" evidence="11">
    <location>
        <begin position="27"/>
        <end position="189"/>
    </location>
</feature>
<sequence length="647" mass="72302">MTWFIVYAEDISTTLSPFIYTNLNNWPCVRLLHASGTVGCQALQKKTGVLYALDDQQAINDFINNKPSDNYAVVIPFHLLTKSNLDALAQTNKVAGLIVLIHSQTIAFSPDSACPNCAYGLYANDTDPYQWNSQAESLIQAAFDFPIFAVRPENELSQQVYQNITQGLAFNQEHQYPLKAIDFEAFMWAAIDTETCLRRGWCQPIGGFSVYSTPSLTIAADDHKPIIVVSASLDSRSLFHDLTVGANQVISGVVTVLGIAEAMNKAPISIDNLPKHILYTLFAAEPWGFAGSQRFVQDISTPFVCTNATRANKCPYLKTGCTFPCVRSTHFTRINMDQIESIFEFQSVSGINANYSNNYYVHVDDQQTSQSIVDALTFNSQIQPASSDGLHRKLPPSSAMSFLQQKRSIKAAVLTDYQKELGMLYNNDQDDFLDMDKATQSICQLVNTTAKAIYREASNSSTTDAISANCTLISSLLDCLVYNFSCPLMQNYFNVSGISRIPHYTSVFSFENPQTQLMPMFAFNFLSDMNGQRRKEQGRPVSCHTINDCQSGELCIKKECTFSITAYHEAYGTGLSYDESAGRLYLVDPAKPAWTESTWDNPSMRIFLVISYTHQVIEFVVGLLWISLSTITVFFLKKYLKKTLKIE</sequence>
<feature type="transmembrane region" description="Helical" evidence="10">
    <location>
        <begin position="616"/>
        <end position="636"/>
    </location>
</feature>
<dbReference type="Pfam" id="PF05450">
    <property type="entry name" value="Nicastrin"/>
    <property type="match status" value="1"/>
</dbReference>
<dbReference type="Proteomes" id="UP000093000">
    <property type="component" value="Unassembled WGS sequence"/>
</dbReference>
<keyword evidence="7 10" id="KW-1133">Transmembrane helix</keyword>
<dbReference type="GO" id="GO:0016485">
    <property type="term" value="P:protein processing"/>
    <property type="evidence" value="ECO:0007669"/>
    <property type="project" value="InterPro"/>
</dbReference>
<evidence type="ECO:0000259" key="11">
    <source>
        <dbReference type="Pfam" id="PF18266"/>
    </source>
</evidence>
<evidence type="ECO:0000256" key="2">
    <source>
        <dbReference type="ARBA" id="ARBA00007717"/>
    </source>
</evidence>
<name>A0A1C7NH69_9FUNG</name>
<dbReference type="SUPFAM" id="SSF53187">
    <property type="entry name" value="Zn-dependent exopeptidases"/>
    <property type="match status" value="1"/>
</dbReference>
<evidence type="ECO:0000313" key="12">
    <source>
        <dbReference type="EMBL" id="OBZ87896.1"/>
    </source>
</evidence>
<evidence type="ECO:0000256" key="9">
    <source>
        <dbReference type="ARBA" id="ARBA00023180"/>
    </source>
</evidence>
<evidence type="ECO:0000256" key="4">
    <source>
        <dbReference type="ARBA" id="ARBA00022692"/>
    </source>
</evidence>
<dbReference type="OrthoDB" id="10265862at2759"/>
<dbReference type="Gene3D" id="3.40.630.10">
    <property type="entry name" value="Zn peptidases"/>
    <property type="match status" value="1"/>
</dbReference>
<dbReference type="InParanoid" id="A0A1C7NH69"/>
<keyword evidence="6" id="KW-0914">Notch signaling pathway</keyword>
<dbReference type="InterPro" id="IPR008710">
    <property type="entry name" value="Nicastrin"/>
</dbReference>
<evidence type="ECO:0000256" key="3">
    <source>
        <dbReference type="ARBA" id="ARBA00015303"/>
    </source>
</evidence>
<reference evidence="12 13" key="1">
    <citation type="submission" date="2016-03" db="EMBL/GenBank/DDBJ databases">
        <title>Choanephora cucurbitarum.</title>
        <authorList>
            <person name="Min B."/>
            <person name="Park H."/>
            <person name="Park J.-H."/>
            <person name="Shin H.-D."/>
            <person name="Choi I.-G."/>
        </authorList>
    </citation>
    <scope>NUCLEOTIDE SEQUENCE [LARGE SCALE GENOMIC DNA]</scope>
    <source>
        <strain evidence="12 13">KUS-F28377</strain>
    </source>
</reference>
<comment type="similarity">
    <text evidence="2">Belongs to the nicastrin family.</text>
</comment>
<dbReference type="EMBL" id="LUGH01000190">
    <property type="protein sequence ID" value="OBZ87896.1"/>
    <property type="molecule type" value="Genomic_DNA"/>
</dbReference>
<gene>
    <name evidence="12" type="primary">ncstn</name>
    <name evidence="12" type="ORF">A0J61_04057</name>
</gene>
<evidence type="ECO:0000256" key="7">
    <source>
        <dbReference type="ARBA" id="ARBA00022989"/>
    </source>
</evidence>
<evidence type="ECO:0000256" key="1">
    <source>
        <dbReference type="ARBA" id="ARBA00004479"/>
    </source>
</evidence>
<evidence type="ECO:0000256" key="6">
    <source>
        <dbReference type="ARBA" id="ARBA00022976"/>
    </source>
</evidence>
<keyword evidence="4 10" id="KW-0812">Transmembrane</keyword>
<organism evidence="12 13">
    <name type="scientific">Choanephora cucurbitarum</name>
    <dbReference type="NCBI Taxonomy" id="101091"/>
    <lineage>
        <taxon>Eukaryota</taxon>
        <taxon>Fungi</taxon>
        <taxon>Fungi incertae sedis</taxon>
        <taxon>Mucoromycota</taxon>
        <taxon>Mucoromycotina</taxon>
        <taxon>Mucoromycetes</taxon>
        <taxon>Mucorales</taxon>
        <taxon>Mucorineae</taxon>
        <taxon>Choanephoraceae</taxon>
        <taxon>Choanephoroideae</taxon>
        <taxon>Choanephora</taxon>
    </lineage>
</organism>
<evidence type="ECO:0000256" key="5">
    <source>
        <dbReference type="ARBA" id="ARBA00022729"/>
    </source>
</evidence>
<keyword evidence="8 10" id="KW-0472">Membrane</keyword>
<protein>
    <recommendedName>
        <fullName evidence="3">Nicastrin</fullName>
    </recommendedName>
</protein>
<keyword evidence="13" id="KW-1185">Reference proteome</keyword>
<keyword evidence="5" id="KW-0732">Signal</keyword>
<dbReference type="STRING" id="101091.A0A1C7NH69"/>
<dbReference type="GO" id="GO:0005886">
    <property type="term" value="C:plasma membrane"/>
    <property type="evidence" value="ECO:0007669"/>
    <property type="project" value="UniProtKB-ARBA"/>
</dbReference>
<dbReference type="Pfam" id="PF18266">
    <property type="entry name" value="Ncstrn_small"/>
    <property type="match status" value="1"/>
</dbReference>
<dbReference type="AlphaFoldDB" id="A0A1C7NH69"/>
<accession>A0A1C7NH69</accession>
<comment type="caution">
    <text evidence="12">The sequence shown here is derived from an EMBL/GenBank/DDBJ whole genome shotgun (WGS) entry which is preliminary data.</text>
</comment>
<keyword evidence="9" id="KW-0325">Glycoprotein</keyword>
<evidence type="ECO:0000256" key="10">
    <source>
        <dbReference type="SAM" id="Phobius"/>
    </source>
</evidence>
<evidence type="ECO:0000313" key="13">
    <source>
        <dbReference type="Proteomes" id="UP000093000"/>
    </source>
</evidence>
<evidence type="ECO:0000256" key="8">
    <source>
        <dbReference type="ARBA" id="ARBA00023136"/>
    </source>
</evidence>
<dbReference type="PANTHER" id="PTHR21092:SF0">
    <property type="entry name" value="NICASTRIN"/>
    <property type="match status" value="1"/>
</dbReference>
<proteinExistence type="inferred from homology"/>
<dbReference type="InterPro" id="IPR041084">
    <property type="entry name" value="Ncstrn_small"/>
</dbReference>